<keyword evidence="2" id="KW-0449">Lipoprotein</keyword>
<dbReference type="Gene3D" id="2.20.200.10">
    <property type="entry name" value="Outer membrane efflux proteins (OEP)"/>
    <property type="match status" value="1"/>
</dbReference>
<dbReference type="PROSITE" id="PS51257">
    <property type="entry name" value="PROKAR_LIPOPROTEIN"/>
    <property type="match status" value="1"/>
</dbReference>
<comment type="caution">
    <text evidence="3">The sequence shown here is derived from an EMBL/GenBank/DDBJ whole genome shotgun (WGS) entry which is preliminary data.</text>
</comment>
<keyword evidence="2" id="KW-1134">Transmembrane beta strand</keyword>
<dbReference type="EMBL" id="BMLX01000010">
    <property type="protein sequence ID" value="GGP24134.1"/>
    <property type="molecule type" value="Genomic_DNA"/>
</dbReference>
<evidence type="ECO:0000313" key="4">
    <source>
        <dbReference type="Proteomes" id="UP000637267"/>
    </source>
</evidence>
<keyword evidence="4" id="KW-1185">Reference proteome</keyword>
<dbReference type="NCBIfam" id="TIGR01845">
    <property type="entry name" value="outer_NodT"/>
    <property type="match status" value="1"/>
</dbReference>
<reference evidence="4" key="1">
    <citation type="journal article" date="2019" name="Int. J. Syst. Evol. Microbiol.">
        <title>The Global Catalogue of Microorganisms (GCM) 10K type strain sequencing project: providing services to taxonomists for standard genome sequencing and annotation.</title>
        <authorList>
            <consortium name="The Broad Institute Genomics Platform"/>
            <consortium name="The Broad Institute Genome Sequencing Center for Infectious Disease"/>
            <person name="Wu L."/>
            <person name="Ma J."/>
        </authorList>
    </citation>
    <scope>NUCLEOTIDE SEQUENCE [LARGE SCALE GENOMIC DNA]</scope>
    <source>
        <strain evidence="4">CGMCC 1.8859</strain>
    </source>
</reference>
<comment type="subcellular location">
    <subcellularLocation>
        <location evidence="2">Cell membrane</location>
        <topology evidence="2">Lipid-anchor</topology>
    </subcellularLocation>
</comment>
<evidence type="ECO:0000256" key="1">
    <source>
        <dbReference type="ARBA" id="ARBA00007613"/>
    </source>
</evidence>
<name>A0ABQ2PG21_9NEIS</name>
<dbReference type="RefSeq" id="WP_229709167.1">
    <property type="nucleotide sequence ID" value="NZ_BMLX01000010.1"/>
</dbReference>
<dbReference type="Pfam" id="PF02321">
    <property type="entry name" value="OEP"/>
    <property type="match status" value="2"/>
</dbReference>
<dbReference type="SUPFAM" id="SSF56954">
    <property type="entry name" value="Outer membrane efflux proteins (OEP)"/>
    <property type="match status" value="1"/>
</dbReference>
<dbReference type="PANTHER" id="PTHR30203">
    <property type="entry name" value="OUTER MEMBRANE CATION EFFLUX PROTEIN"/>
    <property type="match status" value="1"/>
</dbReference>
<protein>
    <submittedName>
        <fullName evidence="3">Multidrug transporter</fullName>
    </submittedName>
</protein>
<keyword evidence="2" id="KW-0564">Palmitate</keyword>
<dbReference type="Proteomes" id="UP000637267">
    <property type="component" value="Unassembled WGS sequence"/>
</dbReference>
<keyword evidence="2" id="KW-0732">Signal</keyword>
<evidence type="ECO:0000313" key="3">
    <source>
        <dbReference type="EMBL" id="GGP24134.1"/>
    </source>
</evidence>
<sequence>MVKQSKNLMLATAVAVALSACSLAPTYQRPAAPVGGAFPSGGDYGTASAPAAAGDKQTLAADIGWRNFFADARLQKLIELALKNNRDYRVAALQVEKARAQYQIARADLFPSVNAAASGNRAHTPADLSSTGTQVTGGSYSANLGFTSYELDLFGRVQSLKNEALETYFATAEAQRASQISLVAEVASQYLTFQAADEQFKLSQDTLSSYQHTLDLTQKRFDVGASSAIELAAARTQVNTAQASAAAAALQRAQAENALVLLVGEPLPADLPAAQELGAANLLTDMPAGVPSDLLERRPDILQAEHTLKAANADIGAARANFFPRITLTGSYGTSSAELSNLFKSGQTAWSFAPSITLPIFDAGRNIANLDVSKTSEKIAVAQYEKSIQSAFREVSDALAARNLLDQQITAQQALVQSESDRYELSRLRFLKGVDSYLAALDAQRSLFTAEQNLITLRLSRLNNLVTLYKVLGGGWVESTGTAPAQPGESAKG</sequence>
<evidence type="ECO:0000256" key="2">
    <source>
        <dbReference type="RuleBase" id="RU362097"/>
    </source>
</evidence>
<dbReference type="PANTHER" id="PTHR30203:SF32">
    <property type="entry name" value="CATION EFFLUX SYSTEM PROTEIN CUSC"/>
    <property type="match status" value="1"/>
</dbReference>
<proteinExistence type="inferred from homology"/>
<gene>
    <name evidence="3" type="ORF">GCM10010970_41340</name>
</gene>
<feature type="signal peptide" evidence="2">
    <location>
        <begin position="1"/>
        <end position="19"/>
    </location>
</feature>
<organism evidence="3 4">
    <name type="scientific">Silvimonas iriomotensis</name>
    <dbReference type="NCBI Taxonomy" id="449662"/>
    <lineage>
        <taxon>Bacteria</taxon>
        <taxon>Pseudomonadati</taxon>
        <taxon>Pseudomonadota</taxon>
        <taxon>Betaproteobacteria</taxon>
        <taxon>Neisseriales</taxon>
        <taxon>Chitinibacteraceae</taxon>
        <taxon>Silvimonas</taxon>
    </lineage>
</organism>
<accession>A0ABQ2PG21</accession>
<comment type="similarity">
    <text evidence="1 2">Belongs to the outer membrane factor (OMF) (TC 1.B.17) family.</text>
</comment>
<keyword evidence="2" id="KW-0812">Transmembrane</keyword>
<keyword evidence="2" id="KW-0472">Membrane</keyword>
<dbReference type="InterPro" id="IPR003423">
    <property type="entry name" value="OMP_efflux"/>
</dbReference>
<dbReference type="Gene3D" id="1.20.1600.10">
    <property type="entry name" value="Outer membrane efflux proteins (OEP)"/>
    <property type="match status" value="1"/>
</dbReference>
<feature type="chain" id="PRO_5045004892" evidence="2">
    <location>
        <begin position="20"/>
        <end position="493"/>
    </location>
</feature>
<dbReference type="InterPro" id="IPR010131">
    <property type="entry name" value="MdtP/NodT-like"/>
</dbReference>